<reference evidence="3 4" key="1">
    <citation type="submission" date="2014-04" db="EMBL/GenBank/DDBJ databases">
        <authorList>
            <consortium name="DOE Joint Genome Institute"/>
            <person name="Kuo A."/>
            <person name="Martino E."/>
            <person name="Perotto S."/>
            <person name="Kohler A."/>
            <person name="Nagy L.G."/>
            <person name="Floudas D."/>
            <person name="Copeland A."/>
            <person name="Barry K.W."/>
            <person name="Cichocki N."/>
            <person name="Veneault-Fourrey C."/>
            <person name="LaButti K."/>
            <person name="Lindquist E.A."/>
            <person name="Lipzen A."/>
            <person name="Lundell T."/>
            <person name="Morin E."/>
            <person name="Murat C."/>
            <person name="Sun H."/>
            <person name="Tunlid A."/>
            <person name="Henrissat B."/>
            <person name="Grigoriev I.V."/>
            <person name="Hibbett D.S."/>
            <person name="Martin F."/>
            <person name="Nordberg H.P."/>
            <person name="Cantor M.N."/>
            <person name="Hua S.X."/>
        </authorList>
    </citation>
    <scope>NUCLEOTIDE SEQUENCE [LARGE SCALE GENOMIC DNA]</scope>
    <source>
        <strain evidence="3 4">Zn</strain>
    </source>
</reference>
<evidence type="ECO:0000313" key="4">
    <source>
        <dbReference type="Proteomes" id="UP000054321"/>
    </source>
</evidence>
<feature type="non-terminal residue" evidence="3">
    <location>
        <position position="1"/>
    </location>
</feature>
<gene>
    <name evidence="3" type="ORF">OIDMADRAFT_71844</name>
</gene>
<keyword evidence="4" id="KW-1185">Reference proteome</keyword>
<dbReference type="InParanoid" id="A0A0C3E3M8"/>
<evidence type="ECO:0000313" key="3">
    <source>
        <dbReference type="EMBL" id="KIN08973.1"/>
    </source>
</evidence>
<accession>A0A0C3E3M8</accession>
<dbReference type="OrthoDB" id="674604at2759"/>
<dbReference type="InterPro" id="IPR031352">
    <property type="entry name" value="SesA"/>
</dbReference>
<evidence type="ECO:0000259" key="2">
    <source>
        <dbReference type="Pfam" id="PF17107"/>
    </source>
</evidence>
<proteinExistence type="predicted"/>
<keyword evidence="1" id="KW-0732">Signal</keyword>
<dbReference type="Proteomes" id="UP000054321">
    <property type="component" value="Unassembled WGS sequence"/>
</dbReference>
<dbReference type="Pfam" id="PF17107">
    <property type="entry name" value="SesA"/>
    <property type="match status" value="1"/>
</dbReference>
<dbReference type="AlphaFoldDB" id="A0A0C3E3M8"/>
<feature type="signal peptide" evidence="1">
    <location>
        <begin position="1"/>
        <end position="17"/>
    </location>
</feature>
<dbReference type="EMBL" id="KN832870">
    <property type="protein sequence ID" value="KIN08973.1"/>
    <property type="molecule type" value="Genomic_DNA"/>
</dbReference>
<evidence type="ECO:0000256" key="1">
    <source>
        <dbReference type="SAM" id="SignalP"/>
    </source>
</evidence>
<organism evidence="3 4">
    <name type="scientific">Oidiodendron maius (strain Zn)</name>
    <dbReference type="NCBI Taxonomy" id="913774"/>
    <lineage>
        <taxon>Eukaryota</taxon>
        <taxon>Fungi</taxon>
        <taxon>Dikarya</taxon>
        <taxon>Ascomycota</taxon>
        <taxon>Pezizomycotina</taxon>
        <taxon>Leotiomycetes</taxon>
        <taxon>Leotiomycetes incertae sedis</taxon>
        <taxon>Myxotrichaceae</taxon>
        <taxon>Oidiodendron</taxon>
    </lineage>
</organism>
<feature type="non-terminal residue" evidence="3">
    <location>
        <position position="150"/>
    </location>
</feature>
<dbReference type="HOGENOM" id="CLU_080513_1_0_1"/>
<feature type="chain" id="PRO_5005425584" description="NACHT-NTPase and P-loop NTPases N-terminal domain-containing protein" evidence="1">
    <location>
        <begin position="18"/>
        <end position="150"/>
    </location>
</feature>
<protein>
    <recommendedName>
        <fullName evidence="2">NACHT-NTPase and P-loop NTPases N-terminal domain-containing protein</fullName>
    </recommendedName>
</protein>
<name>A0A0C3E3M8_OIDMZ</name>
<feature type="domain" description="NACHT-NTPase and P-loop NTPases N-terminal" evidence="2">
    <location>
        <begin position="8"/>
        <end position="129"/>
    </location>
</feature>
<reference evidence="4" key="2">
    <citation type="submission" date="2015-01" db="EMBL/GenBank/DDBJ databases">
        <title>Evolutionary Origins and Diversification of the Mycorrhizal Mutualists.</title>
        <authorList>
            <consortium name="DOE Joint Genome Institute"/>
            <consortium name="Mycorrhizal Genomics Consortium"/>
            <person name="Kohler A."/>
            <person name="Kuo A."/>
            <person name="Nagy L.G."/>
            <person name="Floudas D."/>
            <person name="Copeland A."/>
            <person name="Barry K.W."/>
            <person name="Cichocki N."/>
            <person name="Veneault-Fourrey C."/>
            <person name="LaButti K."/>
            <person name="Lindquist E.A."/>
            <person name="Lipzen A."/>
            <person name="Lundell T."/>
            <person name="Morin E."/>
            <person name="Murat C."/>
            <person name="Riley R."/>
            <person name="Ohm R."/>
            <person name="Sun H."/>
            <person name="Tunlid A."/>
            <person name="Henrissat B."/>
            <person name="Grigoriev I.V."/>
            <person name="Hibbett D.S."/>
            <person name="Martin F."/>
        </authorList>
    </citation>
    <scope>NUCLEOTIDE SEQUENCE [LARGE SCALE GENOMIC DNA]</scope>
    <source>
        <strain evidence="4">Zn</strain>
    </source>
</reference>
<sequence>AVAILGVISSIISIVDATKQVYDATTSAEGLPEAFREVAGRLPIITKILSIAERYIKEGRVSADIYEGVKEVIQACQDKATKLEVLFRKVIPGENASRRERYIAAVKTLGKENIVERLMKGMLEDLHLLVGEHNMRIATKDEVEQIAKAI</sequence>